<dbReference type="PANTHER" id="PTHR10584">
    <property type="entry name" value="SUGAR KINASE"/>
    <property type="match status" value="1"/>
</dbReference>
<evidence type="ECO:0000313" key="6">
    <source>
        <dbReference type="EMBL" id="WNY27157.1"/>
    </source>
</evidence>
<reference evidence="6 7" key="1">
    <citation type="submission" date="2023-07" db="EMBL/GenBank/DDBJ databases">
        <title>Closed genome sequence of Methanosarcinaceae archaeon Am2.</title>
        <authorList>
            <person name="Poehlein A."/>
            <person name="Protasov E."/>
            <person name="Platt K."/>
            <person name="Reeh H."/>
            <person name="Daniel R."/>
            <person name="Brune A."/>
        </authorList>
    </citation>
    <scope>NUCLEOTIDE SEQUENCE [LARGE SCALE GENOMIC DNA]</scope>
    <source>
        <strain evidence="6 7">Am2</strain>
    </source>
</reference>
<gene>
    <name evidence="6" type="primary">adoK</name>
    <name evidence="6" type="ORF">MsAm2_09480</name>
</gene>
<dbReference type="PRINTS" id="PR00990">
    <property type="entry name" value="RIBOKINASE"/>
</dbReference>
<dbReference type="InterPro" id="IPR002139">
    <property type="entry name" value="Ribo/fructo_kinase"/>
</dbReference>
<dbReference type="GeneID" id="89228367"/>
<comment type="similarity">
    <text evidence="1 4">Belongs to the carbohydrate kinase PfkB family.</text>
</comment>
<evidence type="ECO:0000256" key="4">
    <source>
        <dbReference type="RuleBase" id="RU003704"/>
    </source>
</evidence>
<dbReference type="SUPFAM" id="SSF53613">
    <property type="entry name" value="Ribokinase-like"/>
    <property type="match status" value="1"/>
</dbReference>
<keyword evidence="7" id="KW-1185">Reference proteome</keyword>
<dbReference type="PROSITE" id="PS00584">
    <property type="entry name" value="PFKB_KINASES_2"/>
    <property type="match status" value="1"/>
</dbReference>
<dbReference type="EC" id="2.7.1.20" evidence="6"/>
<dbReference type="CDD" id="cd01942">
    <property type="entry name" value="ribokinase_group_A"/>
    <property type="match status" value="1"/>
</dbReference>
<feature type="domain" description="Carbohydrate kinase PfkB" evidence="5">
    <location>
        <begin position="4"/>
        <end position="297"/>
    </location>
</feature>
<accession>A0AA96ZXK3</accession>
<name>A0AA96ZXK3_9EURY</name>
<dbReference type="EMBL" id="CP131061">
    <property type="protein sequence ID" value="WNY27157.1"/>
    <property type="molecule type" value="Genomic_DNA"/>
</dbReference>
<dbReference type="AlphaFoldDB" id="A0AA96ZXK3"/>
<dbReference type="RefSeq" id="WP_338097137.1">
    <property type="nucleotide sequence ID" value="NZ_CP131061.1"/>
</dbReference>
<evidence type="ECO:0000313" key="7">
    <source>
        <dbReference type="Proteomes" id="UP001304970"/>
    </source>
</evidence>
<evidence type="ECO:0000256" key="3">
    <source>
        <dbReference type="ARBA" id="ARBA00022777"/>
    </source>
</evidence>
<dbReference type="PANTHER" id="PTHR10584:SF166">
    <property type="entry name" value="RIBOKINASE"/>
    <property type="match status" value="1"/>
</dbReference>
<dbReference type="Proteomes" id="UP001304970">
    <property type="component" value="Chromosome"/>
</dbReference>
<organism evidence="6 7">
    <name type="scientific">Methanolapillus ohkumae</name>
    <dbReference type="NCBI Taxonomy" id="3028298"/>
    <lineage>
        <taxon>Archaea</taxon>
        <taxon>Methanobacteriati</taxon>
        <taxon>Methanobacteriota</taxon>
        <taxon>Stenosarchaea group</taxon>
        <taxon>Methanomicrobia</taxon>
        <taxon>Methanosarcinales</taxon>
        <taxon>Methanosarcinaceae</taxon>
        <taxon>Methanolapillus</taxon>
    </lineage>
</organism>
<keyword evidence="3 4" id="KW-0418">Kinase</keyword>
<dbReference type="Gene3D" id="3.40.1190.20">
    <property type="match status" value="1"/>
</dbReference>
<dbReference type="InterPro" id="IPR029056">
    <property type="entry name" value="Ribokinase-like"/>
</dbReference>
<dbReference type="PROSITE" id="PS00583">
    <property type="entry name" value="PFKB_KINASES_1"/>
    <property type="match status" value="1"/>
</dbReference>
<evidence type="ECO:0000259" key="5">
    <source>
        <dbReference type="Pfam" id="PF00294"/>
    </source>
</evidence>
<sequence length="317" mass="34793">MVKLISVTGHTSLDYLLTVEKIIGPNQSSPILKCETNFGGGAANVAAGMAKLGGAVQLISPVGDDFVSSEYEKHLSELGVDLSRLYRMENEQLSKAFVITDRFSNQSTYFYWGAAGKLSSLEPPNVDFVHMSTADCFFNAKISESAGFVSFDPGQDLVTYKKEPLQTILKNTNLLFANRHEIKMVCDISGYTFEELKNMIDVIVVTYDKEGSILYSCGNVGFDGENIKIGQRREKTEIKIPPVLVQSVDPTGAGDAYKAGFLVAFTKGYSLPVCGKIGAVTASFVVEKIGCQTNLPDWVAMEKRYKEHFLESELVLK</sequence>
<keyword evidence="2 4" id="KW-0808">Transferase</keyword>
<proteinExistence type="inferred from homology"/>
<protein>
    <submittedName>
        <fullName evidence="6">Adenosine kinase</fullName>
        <ecNumber evidence="6">2.7.1.20</ecNumber>
    </submittedName>
</protein>
<evidence type="ECO:0000256" key="2">
    <source>
        <dbReference type="ARBA" id="ARBA00022679"/>
    </source>
</evidence>
<dbReference type="InterPro" id="IPR002173">
    <property type="entry name" value="Carboh/pur_kinase_PfkB_CS"/>
</dbReference>
<dbReference type="InterPro" id="IPR011611">
    <property type="entry name" value="PfkB_dom"/>
</dbReference>
<dbReference type="GO" id="GO:0004001">
    <property type="term" value="F:adenosine kinase activity"/>
    <property type="evidence" value="ECO:0007669"/>
    <property type="project" value="UniProtKB-EC"/>
</dbReference>
<evidence type="ECO:0000256" key="1">
    <source>
        <dbReference type="ARBA" id="ARBA00010688"/>
    </source>
</evidence>
<dbReference type="Pfam" id="PF00294">
    <property type="entry name" value="PfkB"/>
    <property type="match status" value="1"/>
</dbReference>